<sequence length="394" mass="44898">MTELYEKYAAVAEKMLYYVENKTTDMASGTMQVPVKDYLDEGRWQEEMDRIFKRLPLMLAMTIEIPNVNDYKAMKVLGQPVIITRGKDGKARAFLNVCKHRAMLLTPEGKGNCKAFACPYHGWTYSNEGQLMGIAEASTFGDVDRSTLHMTELPCDEAVGLIFVSLTPGLAINAVEWLDGMYEDFAALKLDTWYYHKSREMKGANWKVAYDGYLEGYHFQAAHTNTVATRSPSNRATFEGFGPHIRVGYPQNSITRLHDLPREEWGLQENHGYDFIRMLFPNMSFFLAPEMGQLAQLFPGPKANENTTVMNYVFPQKPDSEEGLAKLDQMCDFFFDVVEEEDYGLGYKVQAGLEARAMQYQTFGRNEPGNQFFHKWLAYYLDTSGTTPKPVMKG</sequence>
<dbReference type="Proteomes" id="UP000753724">
    <property type="component" value="Unassembled WGS sequence"/>
</dbReference>
<dbReference type="RefSeq" id="WP_161720771.1">
    <property type="nucleotide sequence ID" value="NZ_JAAAPO010000008.1"/>
</dbReference>
<dbReference type="PANTHER" id="PTHR43756:SF5">
    <property type="entry name" value="CHOLINE MONOOXYGENASE, CHLOROPLASTIC"/>
    <property type="match status" value="1"/>
</dbReference>
<evidence type="ECO:0000256" key="6">
    <source>
        <dbReference type="ARBA" id="ARBA00023014"/>
    </source>
</evidence>
<dbReference type="CDD" id="cd08887">
    <property type="entry name" value="RHO_alpha_C_3"/>
    <property type="match status" value="1"/>
</dbReference>
<evidence type="ECO:0000256" key="1">
    <source>
        <dbReference type="ARBA" id="ARBA00001962"/>
    </source>
</evidence>
<comment type="cofactor">
    <cofactor evidence="1">
        <name>Fe cation</name>
        <dbReference type="ChEBI" id="CHEBI:24875"/>
    </cofactor>
</comment>
<gene>
    <name evidence="9" type="ORF">GTZ99_16195</name>
</gene>
<dbReference type="PANTHER" id="PTHR43756">
    <property type="entry name" value="CHOLINE MONOOXYGENASE, CHLOROPLASTIC"/>
    <property type="match status" value="1"/>
</dbReference>
<reference evidence="10" key="1">
    <citation type="submission" date="2020-01" db="EMBL/GenBank/DDBJ databases">
        <title>Sphingomonas sp. strain CSW-10.</title>
        <authorList>
            <person name="Chen W.-M."/>
        </authorList>
    </citation>
    <scope>NUCLEOTIDE SEQUENCE [LARGE SCALE GENOMIC DNA]</scope>
    <source>
        <strain evidence="10">FSY-8</strain>
    </source>
</reference>
<dbReference type="PROSITE" id="PS51296">
    <property type="entry name" value="RIESKE"/>
    <property type="match status" value="1"/>
</dbReference>
<dbReference type="InterPro" id="IPR036922">
    <property type="entry name" value="Rieske_2Fe-2S_sf"/>
</dbReference>
<dbReference type="InterPro" id="IPR015879">
    <property type="entry name" value="Ring_hydroxy_dOase_asu_C_dom"/>
</dbReference>
<evidence type="ECO:0000256" key="4">
    <source>
        <dbReference type="ARBA" id="ARBA00023002"/>
    </source>
</evidence>
<dbReference type="Pfam" id="PF00355">
    <property type="entry name" value="Rieske"/>
    <property type="match status" value="1"/>
</dbReference>
<dbReference type="PRINTS" id="PR00090">
    <property type="entry name" value="RNGDIOXGNASE"/>
</dbReference>
<dbReference type="Gene3D" id="2.102.10.10">
    <property type="entry name" value="Rieske [2Fe-2S] iron-sulphur domain"/>
    <property type="match status" value="1"/>
</dbReference>
<keyword evidence="5" id="KW-0408">Iron</keyword>
<dbReference type="Pfam" id="PF00848">
    <property type="entry name" value="Ring_hydroxyl_A"/>
    <property type="match status" value="1"/>
</dbReference>
<evidence type="ECO:0000259" key="8">
    <source>
        <dbReference type="PROSITE" id="PS51296"/>
    </source>
</evidence>
<evidence type="ECO:0000256" key="2">
    <source>
        <dbReference type="ARBA" id="ARBA00022714"/>
    </source>
</evidence>
<keyword evidence="2" id="KW-0001">2Fe-2S</keyword>
<accession>A0ABW9XHQ4</accession>
<keyword evidence="10" id="KW-1185">Reference proteome</keyword>
<dbReference type="SUPFAM" id="SSF55961">
    <property type="entry name" value="Bet v1-like"/>
    <property type="match status" value="1"/>
</dbReference>
<evidence type="ECO:0000313" key="9">
    <source>
        <dbReference type="EMBL" id="NBC38092.1"/>
    </source>
</evidence>
<dbReference type="InterPro" id="IPR017941">
    <property type="entry name" value="Rieske_2Fe-2S"/>
</dbReference>
<dbReference type="InterPro" id="IPR001663">
    <property type="entry name" value="Rng_hydr_dOase-A"/>
</dbReference>
<evidence type="ECO:0000256" key="3">
    <source>
        <dbReference type="ARBA" id="ARBA00022723"/>
    </source>
</evidence>
<protein>
    <submittedName>
        <fullName evidence="9">Rieske 2Fe-2S domain-containing protein</fullName>
    </submittedName>
</protein>
<keyword evidence="7" id="KW-0520">NAD</keyword>
<evidence type="ECO:0000256" key="5">
    <source>
        <dbReference type="ARBA" id="ARBA00023004"/>
    </source>
</evidence>
<dbReference type="CDD" id="cd03469">
    <property type="entry name" value="Rieske_RO_Alpha_N"/>
    <property type="match status" value="1"/>
</dbReference>
<dbReference type="InterPro" id="IPR015881">
    <property type="entry name" value="ARHD_Rieske_2Fe_2S"/>
</dbReference>
<dbReference type="PROSITE" id="PS00570">
    <property type="entry name" value="RING_HYDROXYL_ALPHA"/>
    <property type="match status" value="1"/>
</dbReference>
<evidence type="ECO:0000313" key="10">
    <source>
        <dbReference type="Proteomes" id="UP000753724"/>
    </source>
</evidence>
<keyword evidence="3" id="KW-0479">Metal-binding</keyword>
<name>A0ABW9XHQ4_9SPHN</name>
<evidence type="ECO:0000256" key="7">
    <source>
        <dbReference type="ARBA" id="ARBA00023027"/>
    </source>
</evidence>
<dbReference type="Gene3D" id="3.90.380.10">
    <property type="entry name" value="Naphthalene 1,2-dioxygenase Alpha Subunit, Chain A, domain 1"/>
    <property type="match status" value="1"/>
</dbReference>
<feature type="domain" description="Rieske" evidence="8">
    <location>
        <begin position="57"/>
        <end position="164"/>
    </location>
</feature>
<proteinExistence type="predicted"/>
<dbReference type="EMBL" id="JAAAPO010000008">
    <property type="protein sequence ID" value="NBC38092.1"/>
    <property type="molecule type" value="Genomic_DNA"/>
</dbReference>
<keyword evidence="6" id="KW-0411">Iron-sulfur</keyword>
<organism evidence="9 10">
    <name type="scientific">Novosphingobium ovatum</name>
    <dbReference type="NCBI Taxonomy" id="1908523"/>
    <lineage>
        <taxon>Bacteria</taxon>
        <taxon>Pseudomonadati</taxon>
        <taxon>Pseudomonadota</taxon>
        <taxon>Alphaproteobacteria</taxon>
        <taxon>Sphingomonadales</taxon>
        <taxon>Sphingomonadaceae</taxon>
        <taxon>Novosphingobium</taxon>
    </lineage>
</organism>
<comment type="caution">
    <text evidence="9">The sequence shown here is derived from an EMBL/GenBank/DDBJ whole genome shotgun (WGS) entry which is preliminary data.</text>
</comment>
<dbReference type="SUPFAM" id="SSF50022">
    <property type="entry name" value="ISP domain"/>
    <property type="match status" value="1"/>
</dbReference>
<keyword evidence="4" id="KW-0560">Oxidoreductase</keyword>